<gene>
    <name evidence="10" type="ORF">H6B30_12260</name>
</gene>
<feature type="domain" description="ABC3 transporter permease C-terminal" evidence="8">
    <location>
        <begin position="285"/>
        <end position="410"/>
    </location>
</feature>
<comment type="caution">
    <text evidence="10">The sequence shown here is derived from an EMBL/GenBank/DDBJ whole genome shotgun (WGS) entry which is preliminary data.</text>
</comment>
<evidence type="ECO:0000259" key="9">
    <source>
        <dbReference type="Pfam" id="PF12704"/>
    </source>
</evidence>
<evidence type="ECO:0000313" key="11">
    <source>
        <dbReference type="Proteomes" id="UP000764045"/>
    </source>
</evidence>
<protein>
    <submittedName>
        <fullName evidence="10">ABC transporter permease</fullName>
    </submittedName>
</protein>
<dbReference type="GO" id="GO:0005886">
    <property type="term" value="C:plasma membrane"/>
    <property type="evidence" value="ECO:0007669"/>
    <property type="project" value="UniProtKB-SubCell"/>
</dbReference>
<dbReference type="Proteomes" id="UP000764045">
    <property type="component" value="Unassembled WGS sequence"/>
</dbReference>
<feature type="transmembrane region" description="Helical" evidence="7">
    <location>
        <begin position="380"/>
        <end position="402"/>
    </location>
</feature>
<keyword evidence="4 7" id="KW-1133">Transmembrane helix</keyword>
<evidence type="ECO:0000256" key="7">
    <source>
        <dbReference type="SAM" id="Phobius"/>
    </source>
</evidence>
<comment type="subcellular location">
    <subcellularLocation>
        <location evidence="1">Cell membrane</location>
        <topology evidence="1">Multi-pass membrane protein</topology>
    </subcellularLocation>
</comment>
<feature type="transmembrane region" description="Helical" evidence="7">
    <location>
        <begin position="326"/>
        <end position="352"/>
    </location>
</feature>
<evidence type="ECO:0000256" key="1">
    <source>
        <dbReference type="ARBA" id="ARBA00004651"/>
    </source>
</evidence>
<dbReference type="PANTHER" id="PTHR30572:SF4">
    <property type="entry name" value="ABC TRANSPORTER PERMEASE YTRF"/>
    <property type="match status" value="1"/>
</dbReference>
<dbReference type="Pfam" id="PF12704">
    <property type="entry name" value="MacB_PCD"/>
    <property type="match status" value="1"/>
</dbReference>
<evidence type="ECO:0000259" key="8">
    <source>
        <dbReference type="Pfam" id="PF02687"/>
    </source>
</evidence>
<dbReference type="InterPro" id="IPR003838">
    <property type="entry name" value="ABC3_permease_C"/>
</dbReference>
<sequence>MRDIFTEIWATARRNKLRTALTGFSVAWGIFMLIFLLGAGNGLINAQMQSTDRYLASSMVAFGGRTSKPYSGLGSGRGISLREQDMATTDSVFAGVVGDVGAVYDHGGVTLSAGANYMAGQTLSGVYPVDRDINKTEVVEGRFINDIDMRERRKVAVISEDQARELWPHGGSPVGKYVKADGLMWRVVGVYRGDGMMKASDVYCPHATVCAIYSTDSRVGNIEFTFDGLETEQQNNDFEADYRAKLNLNHSAAPDDDNAVWLWNRFMDNIQMARGMGILRTALWVVGLLTLLSGVVGVSNIMLITVRERTREFGIRKAIGARPWSILRLIIIESVVMTTLFGYVGMLCGIAANEYMNATIGRTEVDTGLFKATMFVNPTVGVDVCIEATLVMVLAGTLAGLVPARRAARVRPIEALKEN</sequence>
<reference evidence="10 11" key="1">
    <citation type="journal article" date="2021" name="Sci. Rep.">
        <title>The distribution of antibiotic resistance genes in chicken gut microbiota commensals.</title>
        <authorList>
            <person name="Juricova H."/>
            <person name="Matiasovicova J."/>
            <person name="Kubasova T."/>
            <person name="Cejkova D."/>
            <person name="Rychlik I."/>
        </authorList>
    </citation>
    <scope>NUCLEOTIDE SEQUENCE [LARGE SCALE GENOMIC DNA]</scope>
    <source>
        <strain evidence="10 11">An819</strain>
    </source>
</reference>
<accession>A0A939B5E4</accession>
<keyword evidence="2" id="KW-1003">Cell membrane</keyword>
<feature type="transmembrane region" description="Helical" evidence="7">
    <location>
        <begin position="21"/>
        <end position="44"/>
    </location>
</feature>
<evidence type="ECO:0000313" key="10">
    <source>
        <dbReference type="EMBL" id="MBM6662515.1"/>
    </source>
</evidence>
<evidence type="ECO:0000256" key="3">
    <source>
        <dbReference type="ARBA" id="ARBA00022692"/>
    </source>
</evidence>
<evidence type="ECO:0000256" key="2">
    <source>
        <dbReference type="ARBA" id="ARBA00022475"/>
    </source>
</evidence>
<dbReference type="EMBL" id="JACJJL010000023">
    <property type="protein sequence ID" value="MBM6662515.1"/>
    <property type="molecule type" value="Genomic_DNA"/>
</dbReference>
<evidence type="ECO:0000256" key="5">
    <source>
        <dbReference type="ARBA" id="ARBA00023136"/>
    </source>
</evidence>
<dbReference type="AlphaFoldDB" id="A0A939B5E4"/>
<dbReference type="RefSeq" id="WP_205110982.1">
    <property type="nucleotide sequence ID" value="NZ_JACJJL010000023.1"/>
</dbReference>
<keyword evidence="3 7" id="KW-0812">Transmembrane</keyword>
<keyword evidence="5 7" id="KW-0472">Membrane</keyword>
<dbReference type="GO" id="GO:0022857">
    <property type="term" value="F:transmembrane transporter activity"/>
    <property type="evidence" value="ECO:0007669"/>
    <property type="project" value="TreeGrafter"/>
</dbReference>
<dbReference type="InterPro" id="IPR025857">
    <property type="entry name" value="MacB_PCD"/>
</dbReference>
<feature type="transmembrane region" description="Helical" evidence="7">
    <location>
        <begin position="282"/>
        <end position="306"/>
    </location>
</feature>
<feature type="domain" description="MacB-like periplasmic core" evidence="9">
    <location>
        <begin position="19"/>
        <end position="212"/>
    </location>
</feature>
<organism evidence="10 11">
    <name type="scientific">Marseilla massiliensis</name>
    <dbReference type="NCBI Taxonomy" id="1841864"/>
    <lineage>
        <taxon>Bacteria</taxon>
        <taxon>Pseudomonadati</taxon>
        <taxon>Bacteroidota</taxon>
        <taxon>Bacteroidia</taxon>
        <taxon>Bacteroidales</taxon>
        <taxon>Prevotellaceae</taxon>
        <taxon>Marseilla</taxon>
    </lineage>
</organism>
<proteinExistence type="inferred from homology"/>
<dbReference type="Pfam" id="PF02687">
    <property type="entry name" value="FtsX"/>
    <property type="match status" value="1"/>
</dbReference>
<evidence type="ECO:0000256" key="6">
    <source>
        <dbReference type="ARBA" id="ARBA00038076"/>
    </source>
</evidence>
<dbReference type="InterPro" id="IPR050250">
    <property type="entry name" value="Macrolide_Exporter_MacB"/>
</dbReference>
<keyword evidence="11" id="KW-1185">Reference proteome</keyword>
<dbReference type="PANTHER" id="PTHR30572">
    <property type="entry name" value="MEMBRANE COMPONENT OF TRANSPORTER-RELATED"/>
    <property type="match status" value="1"/>
</dbReference>
<comment type="similarity">
    <text evidence="6">Belongs to the ABC-4 integral membrane protein family.</text>
</comment>
<name>A0A939B5E4_9BACT</name>
<evidence type="ECO:0000256" key="4">
    <source>
        <dbReference type="ARBA" id="ARBA00022989"/>
    </source>
</evidence>